<keyword evidence="2" id="KW-1185">Reference proteome</keyword>
<accession>A0A437MEN7</accession>
<organism evidence="1 2">
    <name type="scientific">Rhodovarius crocodyli</name>
    <dbReference type="NCBI Taxonomy" id="1979269"/>
    <lineage>
        <taxon>Bacteria</taxon>
        <taxon>Pseudomonadati</taxon>
        <taxon>Pseudomonadota</taxon>
        <taxon>Alphaproteobacteria</taxon>
        <taxon>Acetobacterales</taxon>
        <taxon>Roseomonadaceae</taxon>
        <taxon>Rhodovarius</taxon>
    </lineage>
</organism>
<evidence type="ECO:0000313" key="1">
    <source>
        <dbReference type="EMBL" id="RVT96108.1"/>
    </source>
</evidence>
<evidence type="ECO:0000313" key="2">
    <source>
        <dbReference type="Proteomes" id="UP000282957"/>
    </source>
</evidence>
<dbReference type="EMBL" id="SACL01000004">
    <property type="protein sequence ID" value="RVT96108.1"/>
    <property type="molecule type" value="Genomic_DNA"/>
</dbReference>
<proteinExistence type="predicted"/>
<dbReference type="OrthoDB" id="7279540at2"/>
<gene>
    <name evidence="1" type="ORF">EOD42_13380</name>
</gene>
<comment type="caution">
    <text evidence="1">The sequence shown here is derived from an EMBL/GenBank/DDBJ whole genome shotgun (WGS) entry which is preliminary data.</text>
</comment>
<reference evidence="1 2" key="1">
    <citation type="submission" date="2019-01" db="EMBL/GenBank/DDBJ databases">
        <authorList>
            <person name="Chen W.-M."/>
        </authorList>
    </citation>
    <scope>NUCLEOTIDE SEQUENCE [LARGE SCALE GENOMIC DNA]</scope>
    <source>
        <strain evidence="1 2">CCP-6</strain>
    </source>
</reference>
<sequence length="95" mass="9992">MRQPWLPESPPLKGADDFSAATATMPARRAALALALVMLLLAMGRSAQILDAAFGYEGPGSEMLLAVAEGWGSAMEALAIPQALEELASHLRISE</sequence>
<dbReference type="AlphaFoldDB" id="A0A437MEN7"/>
<dbReference type="Proteomes" id="UP000282957">
    <property type="component" value="Unassembled WGS sequence"/>
</dbReference>
<name>A0A437MEN7_9PROT</name>
<dbReference type="RefSeq" id="WP_127788042.1">
    <property type="nucleotide sequence ID" value="NZ_SACL01000004.1"/>
</dbReference>
<protein>
    <submittedName>
        <fullName evidence="1">Uncharacterized protein</fullName>
    </submittedName>
</protein>